<evidence type="ECO:0000313" key="6">
    <source>
        <dbReference type="EMBL" id="SGZ48058.1"/>
    </source>
</evidence>
<dbReference type="Pfam" id="PF00172">
    <property type="entry name" value="Zn_clus"/>
    <property type="match status" value="1"/>
</dbReference>
<accession>A0A1L0BBD5</accession>
<evidence type="ECO:0000256" key="1">
    <source>
        <dbReference type="ARBA" id="ARBA00004123"/>
    </source>
</evidence>
<dbReference type="InterPro" id="IPR050987">
    <property type="entry name" value="AtrR-like"/>
</dbReference>
<dbReference type="InterPro" id="IPR001138">
    <property type="entry name" value="Zn2Cys6_DnaBD"/>
</dbReference>
<protein>
    <submittedName>
        <fullName evidence="6">CIC11C00000002471</fullName>
    </submittedName>
</protein>
<gene>
    <name evidence="6" type="ORF">SAMEA4029010_CIC11G00000002471</name>
</gene>
<dbReference type="Proteomes" id="UP000182334">
    <property type="component" value="Chromosome I"/>
</dbReference>
<reference evidence="6 7" key="1">
    <citation type="submission" date="2016-10" db="EMBL/GenBank/DDBJ databases">
        <authorList>
            <person name="de Groot N.N."/>
        </authorList>
    </citation>
    <scope>NUCLEOTIDE SEQUENCE [LARGE SCALE GENOMIC DNA]</scope>
    <source>
        <strain evidence="6 7">CBS 141442</strain>
    </source>
</reference>
<dbReference type="PANTHER" id="PTHR46910:SF3">
    <property type="entry name" value="HALOTOLERANCE PROTEIN 9-RELATED"/>
    <property type="match status" value="1"/>
</dbReference>
<dbReference type="PROSITE" id="PS00463">
    <property type="entry name" value="ZN2_CY6_FUNGAL_1"/>
    <property type="match status" value="1"/>
</dbReference>
<sequence length="554" mass="63024">MVGACSRCKLKKLKCDGLVPSCSRCHELGLQSCYYPPDKRVDKRRMLNGQSAFVFKHSNDRKRATRRFPPSIDHNENTSSKFSGILTSSSLRFPDNNVLELPKNPDQLSTQTWSEIGEIGELACDFDIDQFFQYLDGSLNVESYDKSIKNSEVPIYETCNGEAASRQTLIDAVFENEDHTPQAISRAMIELIALTTQVSEDESFLLSTVLTVGALTLAKRDFVEQRSKQLLSGDNLEHPLRAPFVASEAYIYFLQAREYIPKIVGNPTRHGFRGLSLISNLMTMLLTTESQMYVSYHALHVAVSIGLDKIAVLDAHSDDFGLVIAFWEIWCATCMLSSFHGVLPPIKREDIKTTLDLSIVPEYANTFFQLRVQLAELHCQVTTISHPSEAHMSDAEMRRALMTLMLRMTKLEEQYATDEHTFKRQELLILELKCWKSQVIMLSSLPSMMLKINVRAVVEARNIIKELWSYYNPDSIAEGSMLAHLDWNFTYPLRTATICAFTATTVISRFISSEAYLTYDYFEYQLGRKVLITLTSIMPVNKHFLLDLDAMRDL</sequence>
<dbReference type="PANTHER" id="PTHR46910">
    <property type="entry name" value="TRANSCRIPTION FACTOR PDR1"/>
    <property type="match status" value="1"/>
</dbReference>
<organism evidence="6 7">
    <name type="scientific">Sungouiella intermedia</name>
    <dbReference type="NCBI Taxonomy" id="45354"/>
    <lineage>
        <taxon>Eukaryota</taxon>
        <taxon>Fungi</taxon>
        <taxon>Dikarya</taxon>
        <taxon>Ascomycota</taxon>
        <taxon>Saccharomycotina</taxon>
        <taxon>Pichiomycetes</taxon>
        <taxon>Metschnikowiaceae</taxon>
        <taxon>Sungouiella</taxon>
    </lineage>
</organism>
<keyword evidence="3" id="KW-0238">DNA-binding</keyword>
<dbReference type="InterPro" id="IPR036864">
    <property type="entry name" value="Zn2-C6_fun-type_DNA-bd_sf"/>
</dbReference>
<dbReference type="CDD" id="cd12148">
    <property type="entry name" value="fungal_TF_MHR"/>
    <property type="match status" value="1"/>
</dbReference>
<keyword evidence="2" id="KW-0479">Metal-binding</keyword>
<dbReference type="GO" id="GO:0005634">
    <property type="term" value="C:nucleus"/>
    <property type="evidence" value="ECO:0007669"/>
    <property type="project" value="UniProtKB-SubCell"/>
</dbReference>
<dbReference type="GO" id="GO:0000981">
    <property type="term" value="F:DNA-binding transcription factor activity, RNA polymerase II-specific"/>
    <property type="evidence" value="ECO:0007669"/>
    <property type="project" value="InterPro"/>
</dbReference>
<keyword evidence="7" id="KW-1185">Reference proteome</keyword>
<evidence type="ECO:0000256" key="4">
    <source>
        <dbReference type="ARBA" id="ARBA00023242"/>
    </source>
</evidence>
<proteinExistence type="predicted"/>
<dbReference type="STRING" id="45354.A0A1L0BBD5"/>
<dbReference type="Gene3D" id="4.10.240.10">
    <property type="entry name" value="Zn(2)-C6 fungal-type DNA-binding domain"/>
    <property type="match status" value="1"/>
</dbReference>
<comment type="subcellular location">
    <subcellularLocation>
        <location evidence="1">Nucleus</location>
    </subcellularLocation>
</comment>
<dbReference type="PROSITE" id="PS50048">
    <property type="entry name" value="ZN2_CY6_FUNGAL_2"/>
    <property type="match status" value="1"/>
</dbReference>
<keyword evidence="4" id="KW-0539">Nucleus</keyword>
<dbReference type="OrthoDB" id="5600212at2759"/>
<dbReference type="SMART" id="SM00066">
    <property type="entry name" value="GAL4"/>
    <property type="match status" value="1"/>
</dbReference>
<name>A0A1L0BBD5_9ASCO</name>
<dbReference type="GO" id="GO:0003677">
    <property type="term" value="F:DNA binding"/>
    <property type="evidence" value="ECO:0007669"/>
    <property type="project" value="UniProtKB-KW"/>
</dbReference>
<evidence type="ECO:0000256" key="3">
    <source>
        <dbReference type="ARBA" id="ARBA00023125"/>
    </source>
</evidence>
<evidence type="ECO:0000259" key="5">
    <source>
        <dbReference type="PROSITE" id="PS50048"/>
    </source>
</evidence>
<evidence type="ECO:0000256" key="2">
    <source>
        <dbReference type="ARBA" id="ARBA00022723"/>
    </source>
</evidence>
<dbReference type="EMBL" id="LT635756">
    <property type="protein sequence ID" value="SGZ48058.1"/>
    <property type="molecule type" value="Genomic_DNA"/>
</dbReference>
<dbReference type="CDD" id="cd00067">
    <property type="entry name" value="GAL4"/>
    <property type="match status" value="1"/>
</dbReference>
<evidence type="ECO:0000313" key="7">
    <source>
        <dbReference type="Proteomes" id="UP000182334"/>
    </source>
</evidence>
<dbReference type="GO" id="GO:0008270">
    <property type="term" value="F:zinc ion binding"/>
    <property type="evidence" value="ECO:0007669"/>
    <property type="project" value="InterPro"/>
</dbReference>
<feature type="domain" description="Zn(2)-C6 fungal-type" evidence="5">
    <location>
        <begin position="4"/>
        <end position="35"/>
    </location>
</feature>
<dbReference type="AlphaFoldDB" id="A0A1L0BBD5"/>
<dbReference type="SUPFAM" id="SSF57701">
    <property type="entry name" value="Zn2/Cys6 DNA-binding domain"/>
    <property type="match status" value="1"/>
</dbReference>